<dbReference type="CDD" id="cd01673">
    <property type="entry name" value="dNK"/>
    <property type="match status" value="1"/>
</dbReference>
<dbReference type="InterPro" id="IPR050566">
    <property type="entry name" value="Deoxyribonucleoside_kinase"/>
</dbReference>
<dbReference type="PANTHER" id="PTHR10513">
    <property type="entry name" value="DEOXYNUCLEOSIDE KINASE"/>
    <property type="match status" value="1"/>
</dbReference>
<dbReference type="STRING" id="199890.A0A182PKX0"/>
<dbReference type="VEuPathDB" id="VectorBase:AEPI007587"/>
<feature type="active site" description="Proton acceptor" evidence="2">
    <location>
        <position position="108"/>
    </location>
</feature>
<dbReference type="InterPro" id="IPR002624">
    <property type="entry name" value="DCK/DGK"/>
</dbReference>
<evidence type="ECO:0000259" key="4">
    <source>
        <dbReference type="Pfam" id="PF01712"/>
    </source>
</evidence>
<dbReference type="SUPFAM" id="SSF52540">
    <property type="entry name" value="P-loop containing nucleoside triphosphate hydrolases"/>
    <property type="match status" value="1"/>
</dbReference>
<dbReference type="PIRSF" id="PIRSF000705">
    <property type="entry name" value="DNK"/>
    <property type="match status" value="1"/>
</dbReference>
<name>A0A182PKX0_9DIPT</name>
<keyword evidence="3" id="KW-0547">Nucleotide-binding</keyword>
<dbReference type="InterPro" id="IPR031314">
    <property type="entry name" value="DNK_dom"/>
</dbReference>
<evidence type="ECO:0000256" key="3">
    <source>
        <dbReference type="PIRSR" id="PIRSR000705-3"/>
    </source>
</evidence>
<organism evidence="5 6">
    <name type="scientific">Anopheles epiroticus</name>
    <dbReference type="NCBI Taxonomy" id="199890"/>
    <lineage>
        <taxon>Eukaryota</taxon>
        <taxon>Metazoa</taxon>
        <taxon>Ecdysozoa</taxon>
        <taxon>Arthropoda</taxon>
        <taxon>Hexapoda</taxon>
        <taxon>Insecta</taxon>
        <taxon>Pterygota</taxon>
        <taxon>Neoptera</taxon>
        <taxon>Endopterygota</taxon>
        <taxon>Diptera</taxon>
        <taxon>Nematocera</taxon>
        <taxon>Culicoidea</taxon>
        <taxon>Culicidae</taxon>
        <taxon>Anophelinae</taxon>
        <taxon>Anopheles</taxon>
    </lineage>
</organism>
<evidence type="ECO:0000256" key="2">
    <source>
        <dbReference type="PIRSR" id="PIRSR000705-1"/>
    </source>
</evidence>
<dbReference type="Gene3D" id="3.40.50.300">
    <property type="entry name" value="P-loop containing nucleotide triphosphate hydrolases"/>
    <property type="match status" value="1"/>
</dbReference>
<accession>A0A182PKX0</accession>
<dbReference type="PANTHER" id="PTHR10513:SF24">
    <property type="entry name" value="THYMIDINE KINASE 2, MITOCHONDRIAL"/>
    <property type="match status" value="1"/>
</dbReference>
<keyword evidence="3" id="KW-0067">ATP-binding</keyword>
<evidence type="ECO:0000313" key="6">
    <source>
        <dbReference type="Proteomes" id="UP000075885"/>
    </source>
</evidence>
<proteinExistence type="inferred from homology"/>
<reference evidence="5" key="2">
    <citation type="submission" date="2020-05" db="UniProtKB">
        <authorList>
            <consortium name="EnsemblMetazoa"/>
        </authorList>
    </citation>
    <scope>IDENTIFICATION</scope>
    <source>
        <strain evidence="5">Epiroticus2</strain>
    </source>
</reference>
<feature type="binding site" evidence="3">
    <location>
        <begin position="32"/>
        <end position="40"/>
    </location>
    <ligand>
        <name>ATP</name>
        <dbReference type="ChEBI" id="CHEBI:30616"/>
    </ligand>
</feature>
<dbReference type="FunFam" id="3.40.50.300:FF:001571">
    <property type="entry name" value="Deoxynucleoside kinase"/>
    <property type="match status" value="1"/>
</dbReference>
<dbReference type="Pfam" id="PF01712">
    <property type="entry name" value="dNK"/>
    <property type="match status" value="1"/>
</dbReference>
<reference evidence="6" key="1">
    <citation type="submission" date="2013-03" db="EMBL/GenBank/DDBJ databases">
        <title>The Genome Sequence of Anopheles epiroticus epiroticus2.</title>
        <authorList>
            <consortium name="The Broad Institute Genomics Platform"/>
            <person name="Neafsey D.E."/>
            <person name="Howell P."/>
            <person name="Walker B."/>
            <person name="Young S.K."/>
            <person name="Zeng Q."/>
            <person name="Gargeya S."/>
            <person name="Fitzgerald M."/>
            <person name="Haas B."/>
            <person name="Abouelleil A."/>
            <person name="Allen A.W."/>
            <person name="Alvarado L."/>
            <person name="Arachchi H.M."/>
            <person name="Berlin A.M."/>
            <person name="Chapman S.B."/>
            <person name="Gainer-Dewar J."/>
            <person name="Goldberg J."/>
            <person name="Griggs A."/>
            <person name="Gujja S."/>
            <person name="Hansen M."/>
            <person name="Howarth C."/>
            <person name="Imamovic A."/>
            <person name="Ireland A."/>
            <person name="Larimer J."/>
            <person name="McCowan C."/>
            <person name="Murphy C."/>
            <person name="Pearson M."/>
            <person name="Poon T.W."/>
            <person name="Priest M."/>
            <person name="Roberts A."/>
            <person name="Saif S."/>
            <person name="Shea T."/>
            <person name="Sisk P."/>
            <person name="Sykes S."/>
            <person name="Wortman J."/>
            <person name="Nusbaum C."/>
            <person name="Birren B."/>
        </authorList>
    </citation>
    <scope>NUCLEOTIDE SEQUENCE [LARGE SCALE GENOMIC DNA]</scope>
    <source>
        <strain evidence="6">Epiroticus2</strain>
    </source>
</reference>
<dbReference type="AlphaFoldDB" id="A0A182PKX0"/>
<dbReference type="GO" id="GO:0005524">
    <property type="term" value="F:ATP binding"/>
    <property type="evidence" value="ECO:0007669"/>
    <property type="project" value="UniProtKB-KW"/>
</dbReference>
<keyword evidence="6" id="KW-1185">Reference proteome</keyword>
<dbReference type="GO" id="GO:0019136">
    <property type="term" value="F:deoxynucleoside kinase activity"/>
    <property type="evidence" value="ECO:0007669"/>
    <property type="project" value="InterPro"/>
</dbReference>
<evidence type="ECO:0000256" key="1">
    <source>
        <dbReference type="ARBA" id="ARBA00007420"/>
    </source>
</evidence>
<sequence length="245" mass="28310">MGIGRIMYNMFPKMGEKLGVSGKKPFTVIVEGNVASGKTTFLNHFQKFDDICVLPEPVEKWRNCGGVNLYDLMHREPHRWAIPFQSYVMLTVLDMHAYQTDCSVKLMERSLFSARTCFVENMLTSGSTHRGMYNVLQQWYDFIWCNMDIQADLIVYLQTSPEVVYERLKQRARPEESSVSLAYLREVHRLHEDWLVHGTSPRPAPVLVLNADLDLNTIGSEYERSETSILRCSQKTQTSQTEPDF</sequence>
<dbReference type="EnsemblMetazoa" id="AEPI007587-RA">
    <property type="protein sequence ID" value="AEPI007587-PA"/>
    <property type="gene ID" value="AEPI007587"/>
</dbReference>
<dbReference type="GO" id="GO:0005739">
    <property type="term" value="C:mitochondrion"/>
    <property type="evidence" value="ECO:0007669"/>
    <property type="project" value="TreeGrafter"/>
</dbReference>
<feature type="binding site" evidence="3">
    <location>
        <begin position="167"/>
        <end position="171"/>
    </location>
    <ligand>
        <name>ATP</name>
        <dbReference type="ChEBI" id="CHEBI:30616"/>
    </ligand>
</feature>
<dbReference type="Proteomes" id="UP000075885">
    <property type="component" value="Unassembled WGS sequence"/>
</dbReference>
<comment type="similarity">
    <text evidence="1">Belongs to the DCK/DGK family.</text>
</comment>
<dbReference type="InterPro" id="IPR027417">
    <property type="entry name" value="P-loop_NTPase"/>
</dbReference>
<protein>
    <recommendedName>
        <fullName evidence="4">Deoxynucleoside kinase domain-containing protein</fullName>
    </recommendedName>
</protein>
<feature type="domain" description="Deoxynucleoside kinase" evidence="4">
    <location>
        <begin position="29"/>
        <end position="223"/>
    </location>
</feature>
<evidence type="ECO:0000313" key="5">
    <source>
        <dbReference type="EnsemblMetazoa" id="AEPI007587-PA"/>
    </source>
</evidence>